<dbReference type="RefSeq" id="WP_167300723.1">
    <property type="nucleotide sequence ID" value="NZ_JAASQV010000003.1"/>
</dbReference>
<sequence>MTADRVSIVDQAIAWHLRLAEADETGWAAFVAWLEADPAHAEAYDRLAAGDRLLDAATFSAAPAPVADNDNPAGPRRWWWALGAGGAVAAALSVVALQPGLLKPPSSAYVVATANGERKTVTLGDGTRIELGGGTAIRLDRADDRFASLERGEAVFHVRHDPARPFTVDAAGVAVRDLGTVFDLAVADTRIHVAVAEGSVMVAPEREALRLGAGDAVALDRGSGRIARSRLAPELVGGWRTGSLSFDGARVGDVAAALTRLYGTELALAPNLSNKPFTGMVRFTGAADRDVPHLAELIGATSRREGNRWILSEAP</sequence>
<dbReference type="InterPro" id="IPR012373">
    <property type="entry name" value="Ferrdict_sens_TM"/>
</dbReference>
<comment type="caution">
    <text evidence="4">The sequence shown here is derived from an EMBL/GenBank/DDBJ whole genome shotgun (WGS) entry which is preliminary data.</text>
</comment>
<gene>
    <name evidence="4" type="ORF">FHR20_003349</name>
</gene>
<keyword evidence="1" id="KW-0472">Membrane</keyword>
<evidence type="ECO:0000313" key="4">
    <source>
        <dbReference type="EMBL" id="NIJ66376.1"/>
    </source>
</evidence>
<name>A0A7X5V2Y4_9SPHN</name>
<evidence type="ECO:0000313" key="5">
    <source>
        <dbReference type="Proteomes" id="UP000564677"/>
    </source>
</evidence>
<feature type="domain" description="FecR N-terminal" evidence="3">
    <location>
        <begin position="10"/>
        <end position="48"/>
    </location>
</feature>
<accession>A0A7X5V2Y4</accession>
<keyword evidence="1" id="KW-1133">Transmembrane helix</keyword>
<evidence type="ECO:0000259" key="3">
    <source>
        <dbReference type="Pfam" id="PF16220"/>
    </source>
</evidence>
<dbReference type="Pfam" id="PF16220">
    <property type="entry name" value="DUF4880"/>
    <property type="match status" value="1"/>
</dbReference>
<keyword evidence="5" id="KW-1185">Reference proteome</keyword>
<dbReference type="PANTHER" id="PTHR30273:SF2">
    <property type="entry name" value="PROTEIN FECR"/>
    <property type="match status" value="1"/>
</dbReference>
<evidence type="ECO:0000256" key="1">
    <source>
        <dbReference type="SAM" id="Phobius"/>
    </source>
</evidence>
<organism evidence="4 5">
    <name type="scientific">Sphingomonas leidyi</name>
    <dbReference type="NCBI Taxonomy" id="68569"/>
    <lineage>
        <taxon>Bacteria</taxon>
        <taxon>Pseudomonadati</taxon>
        <taxon>Pseudomonadota</taxon>
        <taxon>Alphaproteobacteria</taxon>
        <taxon>Sphingomonadales</taxon>
        <taxon>Sphingomonadaceae</taxon>
        <taxon>Sphingomonas</taxon>
    </lineage>
</organism>
<dbReference type="PIRSF" id="PIRSF018266">
    <property type="entry name" value="FecR"/>
    <property type="match status" value="1"/>
</dbReference>
<dbReference type="InterPro" id="IPR006860">
    <property type="entry name" value="FecR"/>
</dbReference>
<dbReference type="InterPro" id="IPR032623">
    <property type="entry name" value="FecR_N"/>
</dbReference>
<keyword evidence="1 4" id="KW-0812">Transmembrane</keyword>
<proteinExistence type="predicted"/>
<evidence type="ECO:0000259" key="2">
    <source>
        <dbReference type="Pfam" id="PF04773"/>
    </source>
</evidence>
<dbReference type="GO" id="GO:0016989">
    <property type="term" value="F:sigma factor antagonist activity"/>
    <property type="evidence" value="ECO:0007669"/>
    <property type="project" value="TreeGrafter"/>
</dbReference>
<dbReference type="Gene3D" id="2.60.120.1440">
    <property type="match status" value="1"/>
</dbReference>
<dbReference type="Proteomes" id="UP000564677">
    <property type="component" value="Unassembled WGS sequence"/>
</dbReference>
<protein>
    <submittedName>
        <fullName evidence="4">Transmembrane sensor</fullName>
    </submittedName>
</protein>
<dbReference type="PANTHER" id="PTHR30273">
    <property type="entry name" value="PERIPLASMIC SIGNAL SENSOR AND SIGMA FACTOR ACTIVATOR FECR-RELATED"/>
    <property type="match status" value="1"/>
</dbReference>
<feature type="transmembrane region" description="Helical" evidence="1">
    <location>
        <begin position="78"/>
        <end position="97"/>
    </location>
</feature>
<feature type="domain" description="FecR protein" evidence="2">
    <location>
        <begin position="110"/>
        <end position="200"/>
    </location>
</feature>
<dbReference type="AlphaFoldDB" id="A0A7X5V2Y4"/>
<reference evidence="4 5" key="1">
    <citation type="submission" date="2020-03" db="EMBL/GenBank/DDBJ databases">
        <title>Genomic Encyclopedia of Type Strains, Phase IV (KMG-IV): sequencing the most valuable type-strain genomes for metagenomic binning, comparative biology and taxonomic classification.</title>
        <authorList>
            <person name="Goeker M."/>
        </authorList>
    </citation>
    <scope>NUCLEOTIDE SEQUENCE [LARGE SCALE GENOMIC DNA]</scope>
    <source>
        <strain evidence="4 5">DSM 4733</strain>
    </source>
</reference>
<dbReference type="EMBL" id="JAASQV010000003">
    <property type="protein sequence ID" value="NIJ66376.1"/>
    <property type="molecule type" value="Genomic_DNA"/>
</dbReference>
<dbReference type="Pfam" id="PF04773">
    <property type="entry name" value="FecR"/>
    <property type="match status" value="1"/>
</dbReference>